<sequence length="512" mass="56311">MKKKLMMVAVLLGALSLGACVDNDESASVEAVRNAKAEQLKGLAALANAQAEATKITAEAEAALKNAQAEYQKEMTEEAKQKFAVKIEQIKAKAEQEIAAAKLQAAQDQQALLDLADKRLRELYSQYSIAVGNLNGYTTRKLNAVTELARLESGAVHFKTQRDIDIAREERNIANYNFEIGLYEKYEKVDKTELEQKATTLYKEYQKVSALVEPKETAKDNANNAFYEASLKFYFYSYPEPDNNGENYVKDPINTVASVKTFEAKRWWNVYAQEDKALSANKSVPYYTLNASGVESKKQELATYVTNAKNWLGAPKAGETAATGLYATLATAETNLENAKKADPVIQSEVDRYQGEVDQAKADIETAKKNLADKEADVAEFAALIATFSGDDLKAYDKAVEDQKALAEAFETALKELDAAQEASSKAYTEWQTAASAANSAFDVNGAIESLKYQIAESEQNIIGYKNDINSKEDAIASKKAEIETINTQIEAQTAIVNNWKAQIEAAIEAQK</sequence>
<evidence type="ECO:0000313" key="3">
    <source>
        <dbReference type="EMBL" id="EXY76376.1"/>
    </source>
</evidence>
<organism evidence="3 4">
    <name type="scientific">Bacteroides fragilis str. 3988T(B)14</name>
    <dbReference type="NCBI Taxonomy" id="1339315"/>
    <lineage>
        <taxon>Bacteria</taxon>
        <taxon>Pseudomonadati</taxon>
        <taxon>Bacteroidota</taxon>
        <taxon>Bacteroidia</taxon>
        <taxon>Bacteroidales</taxon>
        <taxon>Bacteroidaceae</taxon>
        <taxon>Bacteroides</taxon>
    </lineage>
</organism>
<comment type="caution">
    <text evidence="3">The sequence shown here is derived from an EMBL/GenBank/DDBJ whole genome shotgun (WGS) entry which is preliminary data.</text>
</comment>
<dbReference type="EMBL" id="JGCY01000168">
    <property type="protein sequence ID" value="EXY76376.1"/>
    <property type="molecule type" value="Genomic_DNA"/>
</dbReference>
<keyword evidence="1" id="KW-0175">Coiled coil</keyword>
<evidence type="ECO:0000313" key="4">
    <source>
        <dbReference type="Proteomes" id="UP000020529"/>
    </source>
</evidence>
<gene>
    <name evidence="3" type="ORF">M124_4746</name>
</gene>
<dbReference type="PROSITE" id="PS51257">
    <property type="entry name" value="PROKAR_LIPOPROTEIN"/>
    <property type="match status" value="1"/>
</dbReference>
<keyword evidence="3" id="KW-0449">Lipoprotein</keyword>
<dbReference type="AlphaFoldDB" id="A0A015TZK1"/>
<feature type="signal peptide" evidence="2">
    <location>
        <begin position="1"/>
        <end position="19"/>
    </location>
</feature>
<proteinExistence type="predicted"/>
<feature type="chain" id="PRO_5001476833" evidence="2">
    <location>
        <begin position="20"/>
        <end position="512"/>
    </location>
</feature>
<feature type="coiled-coil region" evidence="1">
    <location>
        <begin position="448"/>
        <end position="489"/>
    </location>
</feature>
<keyword evidence="2" id="KW-0732">Signal</keyword>
<feature type="coiled-coil region" evidence="1">
    <location>
        <begin position="350"/>
        <end position="420"/>
    </location>
</feature>
<evidence type="ECO:0000256" key="2">
    <source>
        <dbReference type="SAM" id="SignalP"/>
    </source>
</evidence>
<accession>A0A015TZK1</accession>
<reference evidence="3 4" key="1">
    <citation type="submission" date="2014-02" db="EMBL/GenBank/DDBJ databases">
        <authorList>
            <person name="Sears C."/>
            <person name="Carroll K."/>
            <person name="Sack B.R."/>
            <person name="Qadri F."/>
            <person name="Myers L.L."/>
            <person name="Chung G.-T."/>
            <person name="Escheverria P."/>
            <person name="Fraser C.M."/>
            <person name="Sadzewicz L."/>
            <person name="Shefchek K.A."/>
            <person name="Tallon L."/>
            <person name="Das S.P."/>
            <person name="Daugherty S."/>
            <person name="Mongodin E.F."/>
        </authorList>
    </citation>
    <scope>NUCLEOTIDE SEQUENCE [LARGE SCALE GENOMIC DNA]</scope>
    <source>
        <strain evidence="4">3988T(B)14</strain>
    </source>
</reference>
<dbReference type="Proteomes" id="UP000020529">
    <property type="component" value="Unassembled WGS sequence"/>
</dbReference>
<evidence type="ECO:0000256" key="1">
    <source>
        <dbReference type="SAM" id="Coils"/>
    </source>
</evidence>
<dbReference type="PATRIC" id="fig|1339315.3.peg.650"/>
<dbReference type="RefSeq" id="WP_022347118.1">
    <property type="nucleotide sequence ID" value="NZ_JGCY01000168.1"/>
</dbReference>
<name>A0A015TZK1_BACFG</name>
<feature type="coiled-coil region" evidence="1">
    <location>
        <begin position="46"/>
        <end position="111"/>
    </location>
</feature>
<protein>
    <submittedName>
        <fullName evidence="3">Putative lipoprotein</fullName>
    </submittedName>
</protein>